<sequence>MATYKPLGRYDLKLNDRDFKNMTQKLNGNISKARKTELHRLGDKLKSAYGKYEIEIR</sequence>
<evidence type="ECO:0000313" key="2">
    <source>
        <dbReference type="Proteomes" id="UP000719917"/>
    </source>
</evidence>
<evidence type="ECO:0000313" key="1">
    <source>
        <dbReference type="EMBL" id="NBA12193.1"/>
    </source>
</evidence>
<proteinExistence type="predicted"/>
<dbReference type="AlphaFoldDB" id="A0AAJ3DC79"/>
<dbReference type="Proteomes" id="UP000719917">
    <property type="component" value="Unassembled WGS sequence"/>
</dbReference>
<gene>
    <name evidence="1" type="ORF">GTU77_08210</name>
</gene>
<organism evidence="1 2">
    <name type="scientific">Weissella confusa</name>
    <name type="common">Lactobacillus confusus</name>
    <dbReference type="NCBI Taxonomy" id="1583"/>
    <lineage>
        <taxon>Bacteria</taxon>
        <taxon>Bacillati</taxon>
        <taxon>Bacillota</taxon>
        <taxon>Bacilli</taxon>
        <taxon>Lactobacillales</taxon>
        <taxon>Lactobacillaceae</taxon>
        <taxon>Weissella</taxon>
    </lineage>
</organism>
<accession>A0AAJ3DC79</accession>
<dbReference type="EMBL" id="JAAAMQ010000020">
    <property type="protein sequence ID" value="NBA12193.1"/>
    <property type="molecule type" value="Genomic_DNA"/>
</dbReference>
<dbReference type="RefSeq" id="WP_161691343.1">
    <property type="nucleotide sequence ID" value="NZ_JAAAMQ010000020.1"/>
</dbReference>
<reference evidence="1" key="1">
    <citation type="submission" date="2020-01" db="EMBL/GenBank/DDBJ databases">
        <title>First Reported Case and Whole Genome of Weissella confusa in an Equid.</title>
        <authorList>
            <person name="Little S.V."/>
            <person name="Lawhon S.D."/>
        </authorList>
    </citation>
    <scope>NUCLEOTIDE SEQUENCE</scope>
    <source>
        <strain evidence="1">718955</strain>
    </source>
</reference>
<protein>
    <submittedName>
        <fullName evidence="1">Uncharacterized protein</fullName>
    </submittedName>
</protein>
<comment type="caution">
    <text evidence="1">The sequence shown here is derived from an EMBL/GenBank/DDBJ whole genome shotgun (WGS) entry which is preliminary data.</text>
</comment>
<name>A0AAJ3DC79_WEICO</name>